<dbReference type="InterPro" id="IPR010982">
    <property type="entry name" value="Lambda_DNA-bd_dom_sf"/>
</dbReference>
<dbReference type="Pfam" id="PF01381">
    <property type="entry name" value="HTH_3"/>
    <property type="match status" value="1"/>
</dbReference>
<dbReference type="Proteomes" id="UP000298615">
    <property type="component" value="Chromosome"/>
</dbReference>
<dbReference type="PROSITE" id="PS50943">
    <property type="entry name" value="HTH_CROC1"/>
    <property type="match status" value="1"/>
</dbReference>
<accession>A0A4D7CTD8</accession>
<evidence type="ECO:0000313" key="3">
    <source>
        <dbReference type="Proteomes" id="UP000298615"/>
    </source>
</evidence>
<dbReference type="GO" id="GO:0003677">
    <property type="term" value="F:DNA binding"/>
    <property type="evidence" value="ECO:0007669"/>
    <property type="project" value="InterPro"/>
</dbReference>
<name>A0A4D7CTD8_9ENTE</name>
<feature type="domain" description="HTH cro/C1-type" evidence="1">
    <location>
        <begin position="17"/>
        <end position="65"/>
    </location>
</feature>
<evidence type="ECO:0000313" key="2">
    <source>
        <dbReference type="EMBL" id="QCI86334.1"/>
    </source>
</evidence>
<dbReference type="KEGG" id="vao:FA707_04860"/>
<sequence>MKLNMRFATRVNKILSEEGISAEEFATMLELNTKYVRELLTGNRVVTKEIVKKTAEVLNVSVEELVKSDQKPGTDIEIVHLYGQFDSRQGRRAIDEMKFLINNYMGLLERKEKLSKDE</sequence>
<evidence type="ECO:0000259" key="1">
    <source>
        <dbReference type="PROSITE" id="PS50943"/>
    </source>
</evidence>
<protein>
    <submittedName>
        <fullName evidence="2">Helix-turn-helix transcriptional regulator</fullName>
    </submittedName>
</protein>
<dbReference type="Gene3D" id="1.10.260.40">
    <property type="entry name" value="lambda repressor-like DNA-binding domains"/>
    <property type="match status" value="1"/>
</dbReference>
<dbReference type="RefSeq" id="WP_136953168.1">
    <property type="nucleotide sequence ID" value="NZ_CP039712.1"/>
</dbReference>
<dbReference type="AlphaFoldDB" id="A0A4D7CTD8"/>
<keyword evidence="3" id="KW-1185">Reference proteome</keyword>
<dbReference type="EMBL" id="CP039712">
    <property type="protein sequence ID" value="QCI86334.1"/>
    <property type="molecule type" value="Genomic_DNA"/>
</dbReference>
<dbReference type="InterPro" id="IPR001387">
    <property type="entry name" value="Cro/C1-type_HTH"/>
</dbReference>
<proteinExistence type="predicted"/>
<dbReference type="CDD" id="cd00093">
    <property type="entry name" value="HTH_XRE"/>
    <property type="match status" value="1"/>
</dbReference>
<dbReference type="SUPFAM" id="SSF47413">
    <property type="entry name" value="lambda repressor-like DNA-binding domains"/>
    <property type="match status" value="1"/>
</dbReference>
<reference evidence="2 3" key="1">
    <citation type="submission" date="2019-04" db="EMBL/GenBank/DDBJ databases">
        <title>Vagococcus sp. nov., isolated from faeces of yaks (Bos grunniens).</title>
        <authorList>
            <person name="Ge Y."/>
        </authorList>
    </citation>
    <scope>NUCLEOTIDE SEQUENCE [LARGE SCALE GENOMIC DNA]</scope>
    <source>
        <strain evidence="2 3">MN-17</strain>
    </source>
</reference>
<dbReference type="SMART" id="SM00530">
    <property type="entry name" value="HTH_XRE"/>
    <property type="match status" value="1"/>
</dbReference>
<organism evidence="2 3">
    <name type="scientific">Vagococcus zengguangii</name>
    <dbReference type="NCBI Taxonomy" id="2571750"/>
    <lineage>
        <taxon>Bacteria</taxon>
        <taxon>Bacillati</taxon>
        <taxon>Bacillota</taxon>
        <taxon>Bacilli</taxon>
        <taxon>Lactobacillales</taxon>
        <taxon>Enterococcaceae</taxon>
        <taxon>Vagococcus</taxon>
    </lineage>
</organism>
<gene>
    <name evidence="2" type="ORF">FA707_04860</name>
</gene>